<gene>
    <name evidence="2" type="ordered locus">SJA_P1-00950</name>
</gene>
<dbReference type="MEROPS" id="C96.001"/>
<evidence type="ECO:0000313" key="3">
    <source>
        <dbReference type="Proteomes" id="UP000007753"/>
    </source>
</evidence>
<dbReference type="GeneID" id="29275662"/>
<dbReference type="KEGG" id="sjp:SJA_P1-00950"/>
<keyword evidence="3" id="KW-1185">Reference proteome</keyword>
<name>D4Z8W5_SPHIU</name>
<sequence>MALALRDQLSFCIIEQHVLFLDVANDRYFGVRESTSSALLCMMAGKEIDRVAPGLRALLDQGYLVEKDCHTRLSPSVHPIARIDCAVIERIPTAADIARAVVALGHSALLLKYRRLHLILESIRRRKSGLGPRRRPARSLAIAGALKTLGSVFGQHERCLLYSLALAKLLLSSGTSPTLIFGVKLAPFAAHCWVQDGDCVLNDDLDHTRLFTPILSI</sequence>
<dbReference type="Pfam" id="PF13471">
    <property type="entry name" value="Transglut_core3"/>
    <property type="match status" value="1"/>
</dbReference>
<dbReference type="RefSeq" id="WP_013041638.1">
    <property type="nucleotide sequence ID" value="NC_014007.1"/>
</dbReference>
<dbReference type="InterPro" id="IPR053521">
    <property type="entry name" value="McjB-like"/>
</dbReference>
<accession>D4Z8W5</accession>
<protein>
    <recommendedName>
        <fullName evidence="1">Microcin J25-processing protein McjB C-terminal domain-containing protein</fullName>
    </recommendedName>
</protein>
<dbReference type="Proteomes" id="UP000007753">
    <property type="component" value="Plasmid pCHQ1"/>
</dbReference>
<evidence type="ECO:0000313" key="2">
    <source>
        <dbReference type="EMBL" id="BAI99047.1"/>
    </source>
</evidence>
<dbReference type="EMBL" id="AP010805">
    <property type="protein sequence ID" value="BAI99047.1"/>
    <property type="molecule type" value="Genomic_DNA"/>
</dbReference>
<keyword evidence="2" id="KW-0614">Plasmid</keyword>
<geneLocation type="plasmid" evidence="2 3">
    <name>pCHQ1</name>
</geneLocation>
<dbReference type="NCBIfam" id="NF033537">
    <property type="entry name" value="lasso_biosyn_B2"/>
    <property type="match status" value="1"/>
</dbReference>
<reference evidence="2 3" key="1">
    <citation type="journal article" date="2010" name="J. Bacteriol.">
        <title>Complete genome sequence of the representative gamma-hexachlorocyclohexane-degrading bacterium Sphingobium japonicum UT26.</title>
        <authorList>
            <person name="Nagata Y."/>
            <person name="Ohtsubo Y."/>
            <person name="Endo R."/>
            <person name="Ichikawa N."/>
            <person name="Ankai A."/>
            <person name="Oguchi A."/>
            <person name="Fukui S."/>
            <person name="Fujita N."/>
            <person name="Tsuda M."/>
        </authorList>
    </citation>
    <scope>NUCLEOTIDE SEQUENCE [LARGE SCALE GENOMIC DNA]</scope>
    <source>
        <strain evidence="3">DSM 16413 / CCM 7287 / MTCC 6362 / UT26 / NBRC 101211 / UT26S</strain>
        <plasmid evidence="2 3">pCHQ1</plasmid>
    </source>
</reference>
<feature type="domain" description="Microcin J25-processing protein McjB C-terminal" evidence="1">
    <location>
        <begin position="108"/>
        <end position="215"/>
    </location>
</feature>
<organism evidence="2 3">
    <name type="scientific">Sphingobium indicum (strain DSM 16413 / CCM 7287 / MTCC 6362 / UT26 / NBRC 101211 / UT26S)</name>
    <name type="common">Sphingobium japonicum</name>
    <dbReference type="NCBI Taxonomy" id="452662"/>
    <lineage>
        <taxon>Bacteria</taxon>
        <taxon>Pseudomonadati</taxon>
        <taxon>Pseudomonadota</taxon>
        <taxon>Alphaproteobacteria</taxon>
        <taxon>Sphingomonadales</taxon>
        <taxon>Sphingomonadaceae</taxon>
        <taxon>Sphingobium</taxon>
    </lineage>
</organism>
<evidence type="ECO:0000259" key="1">
    <source>
        <dbReference type="Pfam" id="PF13471"/>
    </source>
</evidence>
<dbReference type="HOGENOM" id="CLU_085623_0_0_5"/>
<dbReference type="AlphaFoldDB" id="D4Z8W5"/>
<proteinExistence type="predicted"/>
<dbReference type="InterPro" id="IPR032708">
    <property type="entry name" value="McjB_C"/>
</dbReference>